<organism evidence="1 2">
    <name type="scientific">Tenacibaculum tangerinum</name>
    <dbReference type="NCBI Taxonomy" id="3038772"/>
    <lineage>
        <taxon>Bacteria</taxon>
        <taxon>Pseudomonadati</taxon>
        <taxon>Bacteroidota</taxon>
        <taxon>Flavobacteriia</taxon>
        <taxon>Flavobacteriales</taxon>
        <taxon>Flavobacteriaceae</taxon>
        <taxon>Tenacibaculum</taxon>
    </lineage>
</organism>
<dbReference type="Proteomes" id="UP001232001">
    <property type="component" value="Chromosome"/>
</dbReference>
<protein>
    <recommendedName>
        <fullName evidence="3">Transposase DDE domain-containing protein</fullName>
    </recommendedName>
</protein>
<gene>
    <name evidence="1" type="ORF">P8625_03320</name>
</gene>
<evidence type="ECO:0000313" key="2">
    <source>
        <dbReference type="Proteomes" id="UP001232001"/>
    </source>
</evidence>
<evidence type="ECO:0000313" key="1">
    <source>
        <dbReference type="EMBL" id="WGH76209.1"/>
    </source>
</evidence>
<evidence type="ECO:0008006" key="3">
    <source>
        <dbReference type="Google" id="ProtNLM"/>
    </source>
</evidence>
<name>A0ABY8L449_9FLAO</name>
<proteinExistence type="predicted"/>
<sequence>MAGAAYNIKKLLKFLGKPTKTEAKAVAFVFWLKNVPNYLTAFVVSFLKEENQVLKFWLRSK</sequence>
<keyword evidence="2" id="KW-1185">Reference proteome</keyword>
<dbReference type="RefSeq" id="WP_279652078.1">
    <property type="nucleotide sequence ID" value="NZ_CP122539.1"/>
</dbReference>
<reference evidence="1 2" key="1">
    <citation type="submission" date="2023-04" db="EMBL/GenBank/DDBJ databases">
        <title>Tenacibaculum tangerinum sp. nov., isolated from sea tidal flat of South Korea.</title>
        <authorList>
            <person name="Lee S.H."/>
            <person name="Kim J.-J."/>
        </authorList>
    </citation>
    <scope>NUCLEOTIDE SEQUENCE [LARGE SCALE GENOMIC DNA]</scope>
    <source>
        <strain evidence="1 2">GRR-S3-23</strain>
    </source>
</reference>
<accession>A0ABY8L449</accession>
<dbReference type="EMBL" id="CP122539">
    <property type="protein sequence ID" value="WGH76209.1"/>
    <property type="molecule type" value="Genomic_DNA"/>
</dbReference>